<evidence type="ECO:0008006" key="3">
    <source>
        <dbReference type="Google" id="ProtNLM"/>
    </source>
</evidence>
<gene>
    <name evidence="1" type="ORF">GFB47_04575</name>
</gene>
<evidence type="ECO:0000313" key="1">
    <source>
        <dbReference type="EMBL" id="QGA64738.1"/>
    </source>
</evidence>
<sequence length="70" mass="7959">MLSYQPVIPVPFMTLDEYSRHSGISKASLRKMIGDGRMIIKKKDSPREHPQINLIAIYERATRETMAALG</sequence>
<dbReference type="Proteomes" id="UP000348942">
    <property type="component" value="Chromosome 1"/>
</dbReference>
<protein>
    <recommendedName>
        <fullName evidence="3">DNA-binding protein</fullName>
    </recommendedName>
</protein>
<accession>A0A5Q0TC77</accession>
<keyword evidence="2" id="KW-1185">Reference proteome</keyword>
<proteinExistence type="predicted"/>
<dbReference type="AlphaFoldDB" id="A0A5Q0TC77"/>
<evidence type="ECO:0000313" key="2">
    <source>
        <dbReference type="Proteomes" id="UP000348942"/>
    </source>
</evidence>
<organism evidence="1 2">
    <name type="scientific">Vibrio algicola</name>
    <dbReference type="NCBI Taxonomy" id="2662262"/>
    <lineage>
        <taxon>Bacteria</taxon>
        <taxon>Pseudomonadati</taxon>
        <taxon>Pseudomonadota</taxon>
        <taxon>Gammaproteobacteria</taxon>
        <taxon>Vibrionales</taxon>
        <taxon>Vibrionaceae</taxon>
        <taxon>Vibrio</taxon>
    </lineage>
</organism>
<reference evidence="1 2" key="1">
    <citation type="submission" date="2019-10" db="EMBL/GenBank/DDBJ databases">
        <title>Vibrio sp. nov., isolated from Coralline algae surface.</title>
        <authorList>
            <person name="Geng Y."/>
            <person name="Zhang X."/>
        </authorList>
    </citation>
    <scope>NUCLEOTIDE SEQUENCE [LARGE SCALE GENOMIC DNA]</scope>
    <source>
        <strain evidence="1 2">SM1977</strain>
    </source>
</reference>
<dbReference type="RefSeq" id="WP_153446889.1">
    <property type="nucleotide sequence ID" value="NZ_CP045699.1"/>
</dbReference>
<name>A0A5Q0TC77_9VIBR</name>
<dbReference type="EMBL" id="CP045699">
    <property type="protein sequence ID" value="QGA64738.1"/>
    <property type="molecule type" value="Genomic_DNA"/>
</dbReference>